<gene>
    <name evidence="5" type="ORF">FCI23_10600</name>
</gene>
<dbReference type="Proteomes" id="UP000305778">
    <property type="component" value="Unassembled WGS sequence"/>
</dbReference>
<dbReference type="InterPro" id="IPR007627">
    <property type="entry name" value="RNA_pol_sigma70_r2"/>
</dbReference>
<dbReference type="PANTHER" id="PTHR43133:SF62">
    <property type="entry name" value="RNA POLYMERASE SIGMA FACTOR SIGZ"/>
    <property type="match status" value="1"/>
</dbReference>
<protein>
    <submittedName>
        <fullName evidence="5">Sigma-70 family RNA polymerase sigma factor</fullName>
    </submittedName>
</protein>
<proteinExistence type="predicted"/>
<dbReference type="InterPro" id="IPR013325">
    <property type="entry name" value="RNA_pol_sigma_r2"/>
</dbReference>
<dbReference type="RefSeq" id="WP_136723230.1">
    <property type="nucleotide sequence ID" value="NZ_SUMC01000007.1"/>
</dbReference>
<evidence type="ECO:0000313" key="6">
    <source>
        <dbReference type="Proteomes" id="UP000305778"/>
    </source>
</evidence>
<dbReference type="InterPro" id="IPR039425">
    <property type="entry name" value="RNA_pol_sigma-70-like"/>
</dbReference>
<dbReference type="PANTHER" id="PTHR43133">
    <property type="entry name" value="RNA POLYMERASE ECF-TYPE SIGMA FACTO"/>
    <property type="match status" value="1"/>
</dbReference>
<dbReference type="EMBL" id="SUMC01000007">
    <property type="protein sequence ID" value="TKA11770.1"/>
    <property type="molecule type" value="Genomic_DNA"/>
</dbReference>
<keyword evidence="6" id="KW-1185">Reference proteome</keyword>
<dbReference type="GO" id="GO:0016987">
    <property type="term" value="F:sigma factor activity"/>
    <property type="evidence" value="ECO:0007669"/>
    <property type="project" value="UniProtKB-KW"/>
</dbReference>
<evidence type="ECO:0000256" key="2">
    <source>
        <dbReference type="ARBA" id="ARBA00023082"/>
    </source>
</evidence>
<keyword evidence="1" id="KW-0805">Transcription regulation</keyword>
<dbReference type="SUPFAM" id="SSF88946">
    <property type="entry name" value="Sigma2 domain of RNA polymerase sigma factors"/>
    <property type="match status" value="1"/>
</dbReference>
<dbReference type="AlphaFoldDB" id="A0A4U0SP10"/>
<organism evidence="5 6">
    <name type="scientific">Actinacidiphila oryziradicis</name>
    <dbReference type="NCBI Taxonomy" id="2571141"/>
    <lineage>
        <taxon>Bacteria</taxon>
        <taxon>Bacillati</taxon>
        <taxon>Actinomycetota</taxon>
        <taxon>Actinomycetes</taxon>
        <taxon>Kitasatosporales</taxon>
        <taxon>Streptomycetaceae</taxon>
        <taxon>Actinacidiphila</taxon>
    </lineage>
</organism>
<name>A0A4U0SP10_9ACTN</name>
<evidence type="ECO:0000313" key="5">
    <source>
        <dbReference type="EMBL" id="TKA11770.1"/>
    </source>
</evidence>
<accession>A0A4U0SP10</accession>
<feature type="domain" description="RNA polymerase sigma-70 region 2" evidence="4">
    <location>
        <begin position="19"/>
        <end position="88"/>
    </location>
</feature>
<keyword evidence="2" id="KW-0731">Sigma factor</keyword>
<dbReference type="Gene3D" id="1.10.1740.10">
    <property type="match status" value="1"/>
</dbReference>
<evidence type="ECO:0000256" key="3">
    <source>
        <dbReference type="ARBA" id="ARBA00023163"/>
    </source>
</evidence>
<dbReference type="OrthoDB" id="4304969at2"/>
<evidence type="ECO:0000256" key="1">
    <source>
        <dbReference type="ARBA" id="ARBA00023015"/>
    </source>
</evidence>
<dbReference type="Pfam" id="PF04542">
    <property type="entry name" value="Sigma70_r2"/>
    <property type="match status" value="1"/>
</dbReference>
<dbReference type="GO" id="GO:0006352">
    <property type="term" value="P:DNA-templated transcription initiation"/>
    <property type="evidence" value="ECO:0007669"/>
    <property type="project" value="InterPro"/>
</dbReference>
<evidence type="ECO:0000259" key="4">
    <source>
        <dbReference type="Pfam" id="PF04542"/>
    </source>
</evidence>
<sequence>MRNLPTPAQALNERFASIYATHQARIAEVVRSRVFNGDRDLADDLTAETFVQVWLSLHKCNATTDGRLFSWMATIARRTVADHYRKASNTREIPADTGDWQYANRDLETAGGYYTPAATGFRTARLGGGR</sequence>
<reference evidence="5 6" key="1">
    <citation type="submission" date="2019-04" db="EMBL/GenBank/DDBJ databases">
        <title>Streptomyces oryziradicis sp. nov., a novel actinomycete isolated from rhizosphere soil of rice (Oryza sativa L.).</title>
        <authorList>
            <person name="Li C."/>
        </authorList>
    </citation>
    <scope>NUCLEOTIDE SEQUENCE [LARGE SCALE GENOMIC DNA]</scope>
    <source>
        <strain evidence="5 6">NEAU-C40</strain>
    </source>
</reference>
<keyword evidence="3" id="KW-0804">Transcription</keyword>
<comment type="caution">
    <text evidence="5">The sequence shown here is derived from an EMBL/GenBank/DDBJ whole genome shotgun (WGS) entry which is preliminary data.</text>
</comment>